<sequence>MFRPVYYEPSNTTAEELAVFGVKVREIQRDPQFKFALGRLWKSAASVFLYDDGRVVLTLHSHLNERERHQIYGIGQTVFRDGVAHCKRQEFTRLRKSKKRPVACWWQFVWVAVSRADSLYDSIFWSAYGHHPDQIRSIDSEDERLHQQHSAEGATQ</sequence>
<keyword evidence="2" id="KW-1185">Reference proteome</keyword>
<dbReference type="Proteomes" id="UP000194632">
    <property type="component" value="Unassembled WGS sequence"/>
</dbReference>
<name>A0A243Q6Z6_9ACTN</name>
<gene>
    <name evidence="1" type="ORF">CA982_17805</name>
</gene>
<proteinExistence type="predicted"/>
<evidence type="ECO:0000313" key="2">
    <source>
        <dbReference type="Proteomes" id="UP000194632"/>
    </source>
</evidence>
<dbReference type="AlphaFoldDB" id="A0A243Q6Z6"/>
<organism evidence="1 2">
    <name type="scientific">Gordonia lacunae</name>
    <dbReference type="NCBI Taxonomy" id="417102"/>
    <lineage>
        <taxon>Bacteria</taxon>
        <taxon>Bacillati</taxon>
        <taxon>Actinomycetota</taxon>
        <taxon>Actinomycetes</taxon>
        <taxon>Mycobacteriales</taxon>
        <taxon>Gordoniaceae</taxon>
        <taxon>Gordonia</taxon>
    </lineage>
</organism>
<protein>
    <submittedName>
        <fullName evidence="1">Uncharacterized protein</fullName>
    </submittedName>
</protein>
<reference evidence="1 2" key="1">
    <citation type="submission" date="2017-05" db="EMBL/GenBank/DDBJ databases">
        <title>Biotechnological potential of actinobacteria isolated from South African environments.</title>
        <authorList>
            <person name="Le Roes-Hill M."/>
            <person name="Prins A."/>
            <person name="Durrell K.A."/>
        </authorList>
    </citation>
    <scope>NUCLEOTIDE SEQUENCE [LARGE SCALE GENOMIC DNA]</scope>
    <source>
        <strain evidence="1">BS2</strain>
    </source>
</reference>
<comment type="caution">
    <text evidence="1">The sequence shown here is derived from an EMBL/GenBank/DDBJ whole genome shotgun (WGS) entry which is preliminary data.</text>
</comment>
<evidence type="ECO:0000313" key="1">
    <source>
        <dbReference type="EMBL" id="OUC77281.1"/>
    </source>
</evidence>
<dbReference type="RefSeq" id="WP_086536609.1">
    <property type="nucleotide sequence ID" value="NZ_NGFO01000022.1"/>
</dbReference>
<accession>A0A243Q6Z6</accession>
<dbReference type="STRING" id="417102.CA982_17805"/>
<dbReference type="EMBL" id="NGFO01000022">
    <property type="protein sequence ID" value="OUC77281.1"/>
    <property type="molecule type" value="Genomic_DNA"/>
</dbReference>